<name>A0ABP7F2C0_9ACTN</name>
<dbReference type="Proteomes" id="UP001500908">
    <property type="component" value="Unassembled WGS sequence"/>
</dbReference>
<reference evidence="16" key="1">
    <citation type="journal article" date="2019" name="Int. J. Syst. Evol. Microbiol.">
        <title>The Global Catalogue of Microorganisms (GCM) 10K type strain sequencing project: providing services to taxonomists for standard genome sequencing and annotation.</title>
        <authorList>
            <consortium name="The Broad Institute Genomics Platform"/>
            <consortium name="The Broad Institute Genome Sequencing Center for Infectious Disease"/>
            <person name="Wu L."/>
            <person name="Ma J."/>
        </authorList>
    </citation>
    <scope>NUCLEOTIDE SEQUENCE [LARGE SCALE GENOMIC DNA]</scope>
    <source>
        <strain evidence="16">JCM 17137</strain>
    </source>
</reference>
<dbReference type="PANTHER" id="PTHR37461:SF1">
    <property type="entry name" value="ANTI-SIGMA-K FACTOR RSKA"/>
    <property type="match status" value="1"/>
</dbReference>
<evidence type="ECO:0000256" key="6">
    <source>
        <dbReference type="ARBA" id="ARBA00023015"/>
    </source>
</evidence>
<dbReference type="RefSeq" id="WP_344967020.1">
    <property type="nucleotide sequence ID" value="NZ_BAABDD010000002.1"/>
</dbReference>
<dbReference type="InterPro" id="IPR041916">
    <property type="entry name" value="Anti_sigma_zinc_sf"/>
</dbReference>
<evidence type="ECO:0000256" key="10">
    <source>
        <dbReference type="ARBA" id="ARBA00030803"/>
    </source>
</evidence>
<organism evidence="15 16">
    <name type="scientific">Salinactinospora qingdaonensis</name>
    <dbReference type="NCBI Taxonomy" id="702744"/>
    <lineage>
        <taxon>Bacteria</taxon>
        <taxon>Bacillati</taxon>
        <taxon>Actinomycetota</taxon>
        <taxon>Actinomycetes</taxon>
        <taxon>Streptosporangiales</taxon>
        <taxon>Nocardiopsidaceae</taxon>
        <taxon>Salinactinospora</taxon>
    </lineage>
</organism>
<keyword evidence="4 12" id="KW-0812">Transmembrane</keyword>
<dbReference type="InterPro" id="IPR051474">
    <property type="entry name" value="Anti-sigma-K/W_factor"/>
</dbReference>
<gene>
    <name evidence="15" type="ORF">GCM10022402_06130</name>
</gene>
<dbReference type="EMBL" id="BAABDD010000002">
    <property type="protein sequence ID" value="GAA3728202.1"/>
    <property type="molecule type" value="Genomic_DNA"/>
</dbReference>
<evidence type="ECO:0000256" key="2">
    <source>
        <dbReference type="ARBA" id="ARBA00004236"/>
    </source>
</evidence>
<evidence type="ECO:0000256" key="7">
    <source>
        <dbReference type="ARBA" id="ARBA00023136"/>
    </source>
</evidence>
<feature type="region of interest" description="Disordered" evidence="11">
    <location>
        <begin position="78"/>
        <end position="103"/>
    </location>
</feature>
<evidence type="ECO:0000313" key="15">
    <source>
        <dbReference type="EMBL" id="GAA3728202.1"/>
    </source>
</evidence>
<proteinExistence type="predicted"/>
<feature type="compositionally biased region" description="Low complexity" evidence="11">
    <location>
        <begin position="85"/>
        <end position="100"/>
    </location>
</feature>
<evidence type="ECO:0000256" key="11">
    <source>
        <dbReference type="SAM" id="MobiDB-lite"/>
    </source>
</evidence>
<dbReference type="Pfam" id="PF10099">
    <property type="entry name" value="RskA_C"/>
    <property type="match status" value="1"/>
</dbReference>
<dbReference type="Gene3D" id="1.10.10.1320">
    <property type="entry name" value="Anti-sigma factor, zinc-finger domain"/>
    <property type="match status" value="1"/>
</dbReference>
<evidence type="ECO:0000313" key="16">
    <source>
        <dbReference type="Proteomes" id="UP001500908"/>
    </source>
</evidence>
<keyword evidence="7 12" id="KW-0472">Membrane</keyword>
<comment type="caution">
    <text evidence="15">The sequence shown here is derived from an EMBL/GenBank/DDBJ whole genome shotgun (WGS) entry which is preliminary data.</text>
</comment>
<evidence type="ECO:0000256" key="1">
    <source>
        <dbReference type="ARBA" id="ARBA00004167"/>
    </source>
</evidence>
<sequence>MTASDHTVHGLTAGYAVDALEPDERDRAERHLRECEDCRRDLNEFRETTVRLAYGVAEPPDERVWRGLRSAVADIRQLPPEPDTAGDGAAKQGAAGEQAASRGTVHSLRAGRWHSHLPWLVAAACLAVAITLGGVTAWTQHRMNELRAHTTEVEHLLAAADARMTEAPVTDSDAHATVVTSETHDSVMLMVKGLPEPPEGMAYQMWYVDADHEMRSAGMLKPADDGMLTGMAGELGTATQIGITLEPAGGMPEPSKDPMKVDV</sequence>
<dbReference type="PANTHER" id="PTHR37461">
    <property type="entry name" value="ANTI-SIGMA-K FACTOR RSKA"/>
    <property type="match status" value="1"/>
</dbReference>
<keyword evidence="5 12" id="KW-1133">Transmembrane helix</keyword>
<feature type="domain" description="Putative zinc-finger" evidence="14">
    <location>
        <begin position="15"/>
        <end position="39"/>
    </location>
</feature>
<comment type="subcellular location">
    <subcellularLocation>
        <location evidence="2">Cell membrane</location>
    </subcellularLocation>
    <subcellularLocation>
        <location evidence="1">Membrane</location>
        <topology evidence="1">Single-pass membrane protein</topology>
    </subcellularLocation>
</comment>
<feature type="transmembrane region" description="Helical" evidence="12">
    <location>
        <begin position="117"/>
        <end position="138"/>
    </location>
</feature>
<keyword evidence="16" id="KW-1185">Reference proteome</keyword>
<evidence type="ECO:0000259" key="13">
    <source>
        <dbReference type="Pfam" id="PF10099"/>
    </source>
</evidence>
<evidence type="ECO:0000256" key="3">
    <source>
        <dbReference type="ARBA" id="ARBA00022475"/>
    </source>
</evidence>
<evidence type="ECO:0000256" key="5">
    <source>
        <dbReference type="ARBA" id="ARBA00022989"/>
    </source>
</evidence>
<dbReference type="Pfam" id="PF13490">
    <property type="entry name" value="zf-HC2"/>
    <property type="match status" value="1"/>
</dbReference>
<evidence type="ECO:0000256" key="9">
    <source>
        <dbReference type="ARBA" id="ARBA00029829"/>
    </source>
</evidence>
<evidence type="ECO:0000256" key="4">
    <source>
        <dbReference type="ARBA" id="ARBA00022692"/>
    </source>
</evidence>
<dbReference type="InterPro" id="IPR018764">
    <property type="entry name" value="RskA_C"/>
</dbReference>
<evidence type="ECO:0000256" key="12">
    <source>
        <dbReference type="SAM" id="Phobius"/>
    </source>
</evidence>
<accession>A0ABP7F2C0</accession>
<dbReference type="InterPro" id="IPR027383">
    <property type="entry name" value="Znf_put"/>
</dbReference>
<feature type="domain" description="Anti-sigma K factor RskA C-terminal" evidence="13">
    <location>
        <begin position="121"/>
        <end position="258"/>
    </location>
</feature>
<protein>
    <recommendedName>
        <fullName evidence="10">Regulator of SigK</fullName>
    </recommendedName>
    <alternativeName>
        <fullName evidence="9">Sigma-K anti-sigma factor RskA</fullName>
    </alternativeName>
</protein>
<keyword evidence="3" id="KW-1003">Cell membrane</keyword>
<keyword evidence="6" id="KW-0805">Transcription regulation</keyword>
<keyword evidence="8" id="KW-0804">Transcription</keyword>
<evidence type="ECO:0000256" key="8">
    <source>
        <dbReference type="ARBA" id="ARBA00023163"/>
    </source>
</evidence>
<evidence type="ECO:0000259" key="14">
    <source>
        <dbReference type="Pfam" id="PF13490"/>
    </source>
</evidence>